<dbReference type="EMBL" id="CP019312">
    <property type="protein sequence ID" value="APX13709.1"/>
    <property type="molecule type" value="Genomic_DNA"/>
</dbReference>
<organism evidence="1 2">
    <name type="scientific">Tateyamaria omphalii</name>
    <dbReference type="NCBI Taxonomy" id="299262"/>
    <lineage>
        <taxon>Bacteria</taxon>
        <taxon>Pseudomonadati</taxon>
        <taxon>Pseudomonadota</taxon>
        <taxon>Alphaproteobacteria</taxon>
        <taxon>Rhodobacterales</taxon>
        <taxon>Roseobacteraceae</taxon>
        <taxon>Tateyamaria</taxon>
    </lineage>
</organism>
<accession>A0A1P8N0M6</accession>
<evidence type="ECO:0000313" key="2">
    <source>
        <dbReference type="Proteomes" id="UP000186336"/>
    </source>
</evidence>
<dbReference type="STRING" id="299262.BWR18_05375"/>
<dbReference type="AlphaFoldDB" id="A0A1P8N0M6"/>
<sequence>MVIGLSVLAKPVSAQQLMFEYYTMLTPQDTYNSRGAPLNDVCGIVQQDRANVHKFGRRDAGDSVDPFFTTAERRAMIAGRCQFSKAHHTVARIRSAVVGFVLVRVFGNGSAVSRVEIYEAAG</sequence>
<keyword evidence="2" id="KW-1185">Reference proteome</keyword>
<protein>
    <submittedName>
        <fullName evidence="1">Uncharacterized protein</fullName>
    </submittedName>
</protein>
<reference evidence="1 2" key="1">
    <citation type="submission" date="2017-01" db="EMBL/GenBank/DDBJ databases">
        <title>Complete genome of Tateyamaria omphalii DOK1-4 isolated from seawater in Dokdo.</title>
        <authorList>
            <person name="Kim J.H."/>
            <person name="Chi W.-J."/>
        </authorList>
    </citation>
    <scope>NUCLEOTIDE SEQUENCE [LARGE SCALE GENOMIC DNA]</scope>
    <source>
        <strain evidence="1 2">DOK1-4</strain>
    </source>
</reference>
<dbReference type="KEGG" id="tom:BWR18_05375"/>
<dbReference type="Proteomes" id="UP000186336">
    <property type="component" value="Chromosome"/>
</dbReference>
<evidence type="ECO:0000313" key="1">
    <source>
        <dbReference type="EMBL" id="APX13709.1"/>
    </source>
</evidence>
<gene>
    <name evidence="1" type="ORF">BWR18_05375</name>
</gene>
<name>A0A1P8N0M6_9RHOB</name>
<proteinExistence type="predicted"/>